<feature type="chain" id="PRO_5047333734" evidence="2">
    <location>
        <begin position="30"/>
        <end position="335"/>
    </location>
</feature>
<name>A0ABT4LVF9_9PROT</name>
<dbReference type="PANTHER" id="PTHR43976:SF9">
    <property type="entry name" value="OXIDOREDUCTASE"/>
    <property type="match status" value="1"/>
</dbReference>
<dbReference type="SUPFAM" id="SSF51735">
    <property type="entry name" value="NAD(P)-binding Rossmann-fold domains"/>
    <property type="match status" value="1"/>
</dbReference>
<evidence type="ECO:0000256" key="2">
    <source>
        <dbReference type="SAM" id="SignalP"/>
    </source>
</evidence>
<keyword evidence="4" id="KW-1185">Reference proteome</keyword>
<dbReference type="Pfam" id="PF00106">
    <property type="entry name" value="adh_short"/>
    <property type="match status" value="1"/>
</dbReference>
<feature type="signal peptide" evidence="2">
    <location>
        <begin position="1"/>
        <end position="29"/>
    </location>
</feature>
<evidence type="ECO:0000256" key="1">
    <source>
        <dbReference type="RuleBase" id="RU000363"/>
    </source>
</evidence>
<dbReference type="PRINTS" id="PR00080">
    <property type="entry name" value="SDRFAMILY"/>
</dbReference>
<protein>
    <submittedName>
        <fullName evidence="3">SDR family NAD(P)-dependent oxidoreductase</fullName>
    </submittedName>
</protein>
<dbReference type="InterPro" id="IPR002347">
    <property type="entry name" value="SDR_fam"/>
</dbReference>
<proteinExistence type="inferred from homology"/>
<dbReference type="InterPro" id="IPR051911">
    <property type="entry name" value="SDR_oxidoreductase"/>
</dbReference>
<accession>A0ABT4LVF9</accession>
<reference evidence="3" key="1">
    <citation type="submission" date="2022-12" db="EMBL/GenBank/DDBJ databases">
        <title>Bacterial isolates from different developmental stages of Nematostella vectensis.</title>
        <authorList>
            <person name="Fraune S."/>
        </authorList>
    </citation>
    <scope>NUCLEOTIDE SEQUENCE</scope>
    <source>
        <strain evidence="3">G21632-S1</strain>
    </source>
</reference>
<keyword evidence="2" id="KW-0732">Signal</keyword>
<organism evidence="3 4">
    <name type="scientific">Henriciella marina</name>
    <dbReference type="NCBI Taxonomy" id="453851"/>
    <lineage>
        <taxon>Bacteria</taxon>
        <taxon>Pseudomonadati</taxon>
        <taxon>Pseudomonadota</taxon>
        <taxon>Alphaproteobacteria</taxon>
        <taxon>Hyphomonadales</taxon>
        <taxon>Hyphomonadaceae</taxon>
        <taxon>Henriciella</taxon>
    </lineage>
</organism>
<evidence type="ECO:0000313" key="3">
    <source>
        <dbReference type="EMBL" id="MCZ4298354.1"/>
    </source>
</evidence>
<sequence>MSRSMSPSRRQLLLGAGAAALAASSVSGAAAQSSSGAAMGLSGKSILITGSSSGFGRLGAEHYARLGAKVFATMRNLPRQEADELRALAEEENLDITVIEIDITSDEQVEAGVAEAEAAAGGALDILINNAGIAMSGPIEVQDLEATKLMFDTNVFGAQRMIRAALPAMREAGRGQIFNVTSQLGRLIIPGLGQYSPTKFALEALSEQLAYETVDKGIEVTIIQPGGYPTEIWQNAAVNSADLKERSREPLIAAYPLLTAGMGDAGNGGGNTDPMDIPRAIAEIIMMPAGQRPLRKAVHPMATPQVPINEVSAEQQLAMLGGSGYGPWVRAVLKN</sequence>
<dbReference type="EMBL" id="JAPWGW010000003">
    <property type="protein sequence ID" value="MCZ4298354.1"/>
    <property type="molecule type" value="Genomic_DNA"/>
</dbReference>
<dbReference type="PROSITE" id="PS51318">
    <property type="entry name" value="TAT"/>
    <property type="match status" value="1"/>
</dbReference>
<dbReference type="InterPro" id="IPR036291">
    <property type="entry name" value="NAD(P)-bd_dom_sf"/>
</dbReference>
<comment type="similarity">
    <text evidence="1">Belongs to the short-chain dehydrogenases/reductases (SDR) family.</text>
</comment>
<dbReference type="Gene3D" id="3.40.50.720">
    <property type="entry name" value="NAD(P)-binding Rossmann-like Domain"/>
    <property type="match status" value="1"/>
</dbReference>
<evidence type="ECO:0000313" key="4">
    <source>
        <dbReference type="Proteomes" id="UP001083770"/>
    </source>
</evidence>
<dbReference type="PANTHER" id="PTHR43976">
    <property type="entry name" value="SHORT CHAIN DEHYDROGENASE"/>
    <property type="match status" value="1"/>
</dbReference>
<dbReference type="PRINTS" id="PR00081">
    <property type="entry name" value="GDHRDH"/>
</dbReference>
<comment type="caution">
    <text evidence="3">The sequence shown here is derived from an EMBL/GenBank/DDBJ whole genome shotgun (WGS) entry which is preliminary data.</text>
</comment>
<dbReference type="InterPro" id="IPR006311">
    <property type="entry name" value="TAT_signal"/>
</dbReference>
<dbReference type="Proteomes" id="UP001083770">
    <property type="component" value="Unassembled WGS sequence"/>
</dbReference>
<gene>
    <name evidence="3" type="ORF">O4G74_09820</name>
</gene>